<dbReference type="InterPro" id="IPR019619">
    <property type="entry name" value="DUF2490"/>
</dbReference>
<dbReference type="Pfam" id="PF10677">
    <property type="entry name" value="DUF2490"/>
    <property type="match status" value="1"/>
</dbReference>
<evidence type="ECO:0000313" key="3">
    <source>
        <dbReference type="Proteomes" id="UP000184120"/>
    </source>
</evidence>
<reference evidence="3" key="3">
    <citation type="submission" date="2016-11" db="EMBL/GenBank/DDBJ databases">
        <authorList>
            <person name="Varghese N."/>
            <person name="Submissions S."/>
        </authorList>
    </citation>
    <scope>NUCLEOTIDE SEQUENCE [LARGE SCALE GENOMIC DNA]</scope>
    <source>
        <strain evidence="3">DSM 27989</strain>
    </source>
</reference>
<dbReference type="RefSeq" id="WP_178300422.1">
    <property type="nucleotide sequence ID" value="NZ_BMFL01000003.1"/>
</dbReference>
<accession>A0A1M7AG01</accession>
<evidence type="ECO:0000313" key="2">
    <source>
        <dbReference type="EMBL" id="SHL41537.1"/>
    </source>
</evidence>
<name>A0A1M7AG01_9FLAO</name>
<reference evidence="4" key="4">
    <citation type="journal article" date="2019" name="Int. J. Syst. Evol. Microbiol.">
        <title>The Global Catalogue of Microorganisms (GCM) 10K type strain sequencing project: providing services to taxonomists for standard genome sequencing and annotation.</title>
        <authorList>
            <consortium name="The Broad Institute Genomics Platform"/>
            <consortium name="The Broad Institute Genome Sequencing Center for Infectious Disease"/>
            <person name="Wu L."/>
            <person name="Ma J."/>
        </authorList>
    </citation>
    <scope>NUCLEOTIDE SEQUENCE [LARGE SCALE GENOMIC DNA]</scope>
    <source>
        <strain evidence="4">CGMCC 1.12707</strain>
    </source>
</reference>
<keyword evidence="4" id="KW-1185">Reference proteome</keyword>
<evidence type="ECO:0008006" key="5">
    <source>
        <dbReference type="Google" id="ProtNLM"/>
    </source>
</evidence>
<dbReference type="Proteomes" id="UP000184120">
    <property type="component" value="Unassembled WGS sequence"/>
</dbReference>
<sequence length="255" mass="30417">MKNLKVIIIGILGLVSNHLKAQLSPPGLGKADVVQWSALGIKQDINDKWQSVTYTGWGNKSEHDKYNPLEKNAIWILNQEFYKKINDKWRYSFALSYRRQNEFETNEFGDETKDVKQEFRVYGRINYQINLDKLKITPTFRQELRRFYTSDFKNDGDDWQLRSRFRIQFAYKLDEEERHKITASAESLFSTKYDIEKEDWSEFDYNESRFTLYYSYSPKNIPAQFNIGYMNNLVGNHNPYSVNYFAFDVILTNIF</sequence>
<dbReference type="Proteomes" id="UP000650994">
    <property type="component" value="Unassembled WGS sequence"/>
</dbReference>
<dbReference type="AlphaFoldDB" id="A0A1M7AG01"/>
<proteinExistence type="predicted"/>
<protein>
    <recommendedName>
        <fullName evidence="5">DUF2490 domain-containing protein</fullName>
    </recommendedName>
</protein>
<dbReference type="EMBL" id="FRBH01000009">
    <property type="protein sequence ID" value="SHL41537.1"/>
    <property type="molecule type" value="Genomic_DNA"/>
</dbReference>
<dbReference type="EMBL" id="BMFL01000003">
    <property type="protein sequence ID" value="GGE90161.1"/>
    <property type="molecule type" value="Genomic_DNA"/>
</dbReference>
<reference evidence="1" key="5">
    <citation type="submission" date="2024-05" db="EMBL/GenBank/DDBJ databases">
        <authorList>
            <person name="Sun Q."/>
            <person name="Zhou Y."/>
        </authorList>
    </citation>
    <scope>NUCLEOTIDE SEQUENCE</scope>
    <source>
        <strain evidence="1">CGMCC 1.12707</strain>
    </source>
</reference>
<reference evidence="1" key="1">
    <citation type="journal article" date="2014" name="Int. J. Syst. Evol. Microbiol.">
        <title>Complete genome of a new Firmicutes species belonging to the dominant human colonic microbiota ('Ruminococcus bicirculans') reveals two chromosomes and a selective capacity to utilize plant glucans.</title>
        <authorList>
            <consortium name="NISC Comparative Sequencing Program"/>
            <person name="Wegmann U."/>
            <person name="Louis P."/>
            <person name="Goesmann A."/>
            <person name="Henrissat B."/>
            <person name="Duncan S.H."/>
            <person name="Flint H.J."/>
        </authorList>
    </citation>
    <scope>NUCLEOTIDE SEQUENCE</scope>
    <source>
        <strain evidence="1">CGMCC 1.12707</strain>
    </source>
</reference>
<dbReference type="STRING" id="1434701.SAMN05443634_10912"/>
<evidence type="ECO:0000313" key="4">
    <source>
        <dbReference type="Proteomes" id="UP000650994"/>
    </source>
</evidence>
<reference evidence="2" key="2">
    <citation type="submission" date="2016-11" db="EMBL/GenBank/DDBJ databases">
        <authorList>
            <person name="Jaros S."/>
            <person name="Januszkiewicz K."/>
            <person name="Wedrychowicz H."/>
        </authorList>
    </citation>
    <scope>NUCLEOTIDE SEQUENCE [LARGE SCALE GENOMIC DNA]</scope>
    <source>
        <strain evidence="2">DSM 27989</strain>
    </source>
</reference>
<organism evidence="2 3">
    <name type="scientific">Chishuiella changwenlii</name>
    <dbReference type="NCBI Taxonomy" id="1434701"/>
    <lineage>
        <taxon>Bacteria</taxon>
        <taxon>Pseudomonadati</taxon>
        <taxon>Bacteroidota</taxon>
        <taxon>Flavobacteriia</taxon>
        <taxon>Flavobacteriales</taxon>
        <taxon>Weeksellaceae</taxon>
        <taxon>Chishuiella</taxon>
    </lineage>
</organism>
<gene>
    <name evidence="1" type="ORF">GCM10010984_04810</name>
    <name evidence="2" type="ORF">SAMN05443634_10912</name>
</gene>
<evidence type="ECO:0000313" key="1">
    <source>
        <dbReference type="EMBL" id="GGE90161.1"/>
    </source>
</evidence>